<dbReference type="Proteomes" id="UP000614490">
    <property type="component" value="Unassembled WGS sequence"/>
</dbReference>
<dbReference type="RefSeq" id="WP_197317143.1">
    <property type="nucleotide sequence ID" value="NZ_JADZSC010000002.1"/>
</dbReference>
<dbReference type="AlphaFoldDB" id="A0A931HVM9"/>
<organism evidence="1 2">
    <name type="scientific">Halobacillus yeomjeoni</name>
    <dbReference type="NCBI Taxonomy" id="311194"/>
    <lineage>
        <taxon>Bacteria</taxon>
        <taxon>Bacillati</taxon>
        <taxon>Bacillota</taxon>
        <taxon>Bacilli</taxon>
        <taxon>Bacillales</taxon>
        <taxon>Bacillaceae</taxon>
        <taxon>Halobacillus</taxon>
    </lineage>
</organism>
<keyword evidence="2" id="KW-1185">Reference proteome</keyword>
<proteinExistence type="predicted"/>
<accession>A0A931HVM9</accession>
<protein>
    <submittedName>
        <fullName evidence="1">Glucosaminidase domain-containing protein</fullName>
    </submittedName>
</protein>
<gene>
    <name evidence="1" type="ORF">H0267_09840</name>
</gene>
<evidence type="ECO:0000313" key="2">
    <source>
        <dbReference type="Proteomes" id="UP000614490"/>
    </source>
</evidence>
<name>A0A931HVM9_9BACI</name>
<dbReference type="EMBL" id="JADZSC010000002">
    <property type="protein sequence ID" value="MBH0230512.1"/>
    <property type="molecule type" value="Genomic_DNA"/>
</dbReference>
<reference evidence="1 2" key="1">
    <citation type="journal article" date="2005" name="Int. J. Syst. Evol. Microbiol.">
        <title>Halobacillus yeomjeoni sp. nov., isolated from a marine solar saltern in Korea.</title>
        <authorList>
            <person name="Yoon J.H."/>
            <person name="Kang S.J."/>
            <person name="Lee C.H."/>
            <person name="Oh H.W."/>
            <person name="Oh T.K."/>
        </authorList>
    </citation>
    <scope>NUCLEOTIDE SEQUENCE [LARGE SCALE GENOMIC DNA]</scope>
    <source>
        <strain evidence="1 2">KCTC 3957</strain>
    </source>
</reference>
<comment type="caution">
    <text evidence="1">The sequence shown here is derived from an EMBL/GenBank/DDBJ whole genome shotgun (WGS) entry which is preliminary data.</text>
</comment>
<evidence type="ECO:0000313" key="1">
    <source>
        <dbReference type="EMBL" id="MBH0230512.1"/>
    </source>
</evidence>
<sequence>MKILGSSKVDQKTMLEFARNVNPNFPEILPGLYIEIGRIYGVRGDAAFSQMLKETSFHRFGGDVKPGQFNYAGLGAIGGTQGASFKNEREGVTAHIQHLYAYASKEPLPAGEKLVDPRFNLV</sequence>